<comment type="caution">
    <text evidence="5">The sequence shown here is derived from an EMBL/GenBank/DDBJ whole genome shotgun (WGS) entry which is preliminary data.</text>
</comment>
<dbReference type="InterPro" id="IPR027417">
    <property type="entry name" value="P-loop_NTPase"/>
</dbReference>
<dbReference type="InterPro" id="IPR011029">
    <property type="entry name" value="DEATH-like_dom_sf"/>
</dbReference>
<evidence type="ECO:0000313" key="6">
    <source>
        <dbReference type="Proteomes" id="UP001347796"/>
    </source>
</evidence>
<dbReference type="PROSITE" id="PS50297">
    <property type="entry name" value="ANK_REP_REGION"/>
    <property type="match status" value="1"/>
</dbReference>
<dbReference type="InterPro" id="IPR036770">
    <property type="entry name" value="Ankyrin_rpt-contain_sf"/>
</dbReference>
<dbReference type="InterPro" id="IPR049050">
    <property type="entry name" value="nSTAND3"/>
</dbReference>
<dbReference type="PROSITE" id="PS50209">
    <property type="entry name" value="CARD"/>
    <property type="match status" value="1"/>
</dbReference>
<reference evidence="5 6" key="1">
    <citation type="submission" date="2024-01" db="EMBL/GenBank/DDBJ databases">
        <title>The genome of the rayed Mediterranean limpet Patella caerulea (Linnaeus, 1758).</title>
        <authorList>
            <person name="Anh-Thu Weber A."/>
            <person name="Halstead-Nussloch G."/>
        </authorList>
    </citation>
    <scope>NUCLEOTIDE SEQUENCE [LARGE SCALE GENOMIC DNA]</scope>
    <source>
        <strain evidence="5">AATW-2023a</strain>
        <tissue evidence="5">Whole specimen</tissue>
    </source>
</reference>
<keyword evidence="2 3" id="KW-0040">ANK repeat</keyword>
<dbReference type="Gene3D" id="1.25.40.20">
    <property type="entry name" value="Ankyrin repeat-containing domain"/>
    <property type="match status" value="1"/>
</dbReference>
<dbReference type="PROSITE" id="PS50088">
    <property type="entry name" value="ANK_REPEAT"/>
    <property type="match status" value="3"/>
</dbReference>
<dbReference type="SUPFAM" id="SSF48403">
    <property type="entry name" value="Ankyrin repeat"/>
    <property type="match status" value="1"/>
</dbReference>
<feature type="repeat" description="ANK" evidence="3">
    <location>
        <begin position="660"/>
        <end position="692"/>
    </location>
</feature>
<evidence type="ECO:0000313" key="5">
    <source>
        <dbReference type="EMBL" id="KAK6183705.1"/>
    </source>
</evidence>
<keyword evidence="6" id="KW-1185">Reference proteome</keyword>
<dbReference type="SMART" id="SM00248">
    <property type="entry name" value="ANK"/>
    <property type="match status" value="4"/>
</dbReference>
<dbReference type="InterPro" id="IPR001315">
    <property type="entry name" value="CARD"/>
</dbReference>
<feature type="domain" description="CARD" evidence="4">
    <location>
        <begin position="1"/>
        <end position="91"/>
    </location>
</feature>
<dbReference type="Gene3D" id="1.10.533.10">
    <property type="entry name" value="Death Domain, Fas"/>
    <property type="match status" value="1"/>
</dbReference>
<dbReference type="InterPro" id="IPR002110">
    <property type="entry name" value="Ankyrin_rpt"/>
</dbReference>
<dbReference type="Pfam" id="PF00619">
    <property type="entry name" value="CARD"/>
    <property type="match status" value="1"/>
</dbReference>
<sequence length="760" mass="87727">MPDKDYTRFQNNYKYMLQNMFNIDNLVDTLFSKDVLNIDTMTRINEEKTGRPRVKKLLYILMTECGDCYPTFKESLRETGFSPIADKLEKAIPASKTLVQQSEHQIYAEQFLNDTARKKYVETAALKEGISILKEHFILGIIGTVGDGKTVLCGMIANSFLEDNQDFIPLKIKEPKDMETIEPTDQNNYLLIIDDMFGTWRSTIQQKRQEWEKHFERLYLAKEAHKWAIIYVFRNDVYQTCKHLSIQFEIFNKLYLISLHEKKFQLTKEEKKNILQYHLGNNTCDNELDEMLKYSADCFGFPLVAKLCFESSGDQTSDILKSLDDFLHSKFDVYWEEDTNAYIALFIVFGLQPVAECDLLERTGPEIRDILDDVCKVFSHEVTPRQVIDSCSELDGSFVRHDDDTDKRMFLPDPVMRSYLLHVWRKYRKLTIEYCPFQLLMDVISTVRDDQKVFIKSELYVDLCSRLSHELSKKNVSVLYHQAFLDDTFLQIFLNDRHAHLLFNPDIKMNLGEWEDEGHFIHYVCLFGHLEELERIMSQSANFFPDLSGIKTKSGLDLLCVSIRSKNEWKDKLKNLRDPNSGVIKHQTKADRDQLIRTAVQLDNIDTLLHITSFTNIDISSVDRKKRTLLLSACDSHYDIPEIVEYLLDLGADINAKDNAGCNALHLATKRGKLKTIGFLIGWRTTINMTDREGRLPIHYAASCNAGRIDIDFEGILKTLVKVGSDINAKDNRGRTALTEARSRFHGGSIISLLSSGVGK</sequence>
<evidence type="ECO:0000256" key="1">
    <source>
        <dbReference type="ARBA" id="ARBA00022737"/>
    </source>
</evidence>
<organism evidence="5 6">
    <name type="scientific">Patella caerulea</name>
    <name type="common">Rayed Mediterranean limpet</name>
    <dbReference type="NCBI Taxonomy" id="87958"/>
    <lineage>
        <taxon>Eukaryota</taxon>
        <taxon>Metazoa</taxon>
        <taxon>Spiralia</taxon>
        <taxon>Lophotrochozoa</taxon>
        <taxon>Mollusca</taxon>
        <taxon>Gastropoda</taxon>
        <taxon>Patellogastropoda</taxon>
        <taxon>Patelloidea</taxon>
        <taxon>Patellidae</taxon>
        <taxon>Patella</taxon>
    </lineage>
</organism>
<dbReference type="Pfam" id="PF12796">
    <property type="entry name" value="Ank_2"/>
    <property type="match status" value="1"/>
</dbReference>
<dbReference type="PANTHER" id="PTHR24198:SF165">
    <property type="entry name" value="ANKYRIN REPEAT-CONTAINING PROTEIN-RELATED"/>
    <property type="match status" value="1"/>
</dbReference>
<dbReference type="SUPFAM" id="SSF52540">
    <property type="entry name" value="P-loop containing nucleoside triphosphate hydrolases"/>
    <property type="match status" value="1"/>
</dbReference>
<dbReference type="EMBL" id="JAZGQO010000007">
    <property type="protein sequence ID" value="KAK6183705.1"/>
    <property type="molecule type" value="Genomic_DNA"/>
</dbReference>
<dbReference type="Proteomes" id="UP001347796">
    <property type="component" value="Unassembled WGS sequence"/>
</dbReference>
<name>A0AAN8Q603_PATCE</name>
<evidence type="ECO:0000259" key="4">
    <source>
        <dbReference type="PROSITE" id="PS50209"/>
    </source>
</evidence>
<keyword evidence="1" id="KW-0677">Repeat</keyword>
<dbReference type="Pfam" id="PF20720">
    <property type="entry name" value="nSTAND3"/>
    <property type="match status" value="1"/>
</dbReference>
<evidence type="ECO:0000256" key="2">
    <source>
        <dbReference type="ARBA" id="ARBA00023043"/>
    </source>
</evidence>
<dbReference type="GO" id="GO:0042981">
    <property type="term" value="P:regulation of apoptotic process"/>
    <property type="evidence" value="ECO:0007669"/>
    <property type="project" value="InterPro"/>
</dbReference>
<accession>A0AAN8Q603</accession>
<evidence type="ECO:0000256" key="3">
    <source>
        <dbReference type="PROSITE-ProRule" id="PRU00023"/>
    </source>
</evidence>
<protein>
    <recommendedName>
        <fullName evidence="4">CARD domain-containing protein</fullName>
    </recommendedName>
</protein>
<dbReference type="PANTHER" id="PTHR24198">
    <property type="entry name" value="ANKYRIN REPEAT AND PROTEIN KINASE DOMAIN-CONTAINING PROTEIN"/>
    <property type="match status" value="1"/>
</dbReference>
<feature type="repeat" description="ANK" evidence="3">
    <location>
        <begin position="693"/>
        <end position="732"/>
    </location>
</feature>
<gene>
    <name evidence="5" type="ORF">SNE40_011132</name>
</gene>
<dbReference type="SUPFAM" id="SSF47986">
    <property type="entry name" value="DEATH domain"/>
    <property type="match status" value="1"/>
</dbReference>
<dbReference type="AlphaFoldDB" id="A0AAN8Q603"/>
<feature type="repeat" description="ANK" evidence="3">
    <location>
        <begin position="624"/>
        <end position="659"/>
    </location>
</feature>
<proteinExistence type="predicted"/>
<dbReference type="CDD" id="cd01671">
    <property type="entry name" value="CARD"/>
    <property type="match status" value="1"/>
</dbReference>